<dbReference type="GO" id="GO:0003677">
    <property type="term" value="F:DNA binding"/>
    <property type="evidence" value="ECO:0007669"/>
    <property type="project" value="InterPro"/>
</dbReference>
<feature type="compositionally biased region" description="Polar residues" evidence="2">
    <location>
        <begin position="798"/>
        <end position="825"/>
    </location>
</feature>
<feature type="region of interest" description="Disordered" evidence="2">
    <location>
        <begin position="977"/>
        <end position="1059"/>
    </location>
</feature>
<evidence type="ECO:0000259" key="3">
    <source>
        <dbReference type="SMART" id="SM00906"/>
    </source>
</evidence>
<evidence type="ECO:0000313" key="5">
    <source>
        <dbReference type="Proteomes" id="UP000094236"/>
    </source>
</evidence>
<dbReference type="InterPro" id="IPR050987">
    <property type="entry name" value="AtrR-like"/>
</dbReference>
<dbReference type="InterPro" id="IPR007219">
    <property type="entry name" value="XnlR_reg_dom"/>
</dbReference>
<protein>
    <recommendedName>
        <fullName evidence="3">Xylanolytic transcriptional activator regulatory domain-containing protein</fullName>
    </recommendedName>
</protein>
<proteinExistence type="predicted"/>
<feature type="region of interest" description="Disordered" evidence="2">
    <location>
        <begin position="33"/>
        <end position="64"/>
    </location>
</feature>
<dbReference type="SMART" id="SM00906">
    <property type="entry name" value="Fungal_trans"/>
    <property type="match status" value="1"/>
</dbReference>
<keyword evidence="5" id="KW-1185">Reference proteome</keyword>
<dbReference type="STRING" id="669874.A0A1E4TSH1"/>
<feature type="region of interest" description="Disordered" evidence="2">
    <location>
        <begin position="778"/>
        <end position="942"/>
    </location>
</feature>
<feature type="compositionally biased region" description="Low complexity" evidence="2">
    <location>
        <begin position="912"/>
        <end position="942"/>
    </location>
</feature>
<evidence type="ECO:0000313" key="4">
    <source>
        <dbReference type="EMBL" id="ODV94686.1"/>
    </source>
</evidence>
<keyword evidence="1" id="KW-0539">Nucleus</keyword>
<evidence type="ECO:0000256" key="2">
    <source>
        <dbReference type="SAM" id="MobiDB-lite"/>
    </source>
</evidence>
<feature type="domain" description="Xylanolytic transcriptional activator regulatory" evidence="3">
    <location>
        <begin position="436"/>
        <end position="515"/>
    </location>
</feature>
<feature type="region of interest" description="Disordered" evidence="2">
    <location>
        <begin position="339"/>
        <end position="366"/>
    </location>
</feature>
<evidence type="ECO:0000256" key="1">
    <source>
        <dbReference type="ARBA" id="ARBA00023242"/>
    </source>
</evidence>
<feature type="compositionally biased region" description="Polar residues" evidence="2">
    <location>
        <begin position="887"/>
        <end position="906"/>
    </location>
</feature>
<dbReference type="EMBL" id="KV454015">
    <property type="protein sequence ID" value="ODV94686.1"/>
    <property type="molecule type" value="Genomic_DNA"/>
</dbReference>
<reference evidence="5" key="1">
    <citation type="submission" date="2016-05" db="EMBL/GenBank/DDBJ databases">
        <title>Comparative genomics of biotechnologically important yeasts.</title>
        <authorList>
            <consortium name="DOE Joint Genome Institute"/>
            <person name="Riley R."/>
            <person name="Haridas S."/>
            <person name="Wolfe K.H."/>
            <person name="Lopes M.R."/>
            <person name="Hittinger C.T."/>
            <person name="Goker M."/>
            <person name="Salamov A."/>
            <person name="Wisecaver J."/>
            <person name="Long T.M."/>
            <person name="Aerts A.L."/>
            <person name="Barry K."/>
            <person name="Choi C."/>
            <person name="Clum A."/>
            <person name="Coughlan A.Y."/>
            <person name="Deshpande S."/>
            <person name="Douglass A.P."/>
            <person name="Hanson S.J."/>
            <person name="Klenk H.-P."/>
            <person name="Labutti K."/>
            <person name="Lapidus A."/>
            <person name="Lindquist E."/>
            <person name="Lipzen A."/>
            <person name="Meier-Kolthoff J.P."/>
            <person name="Ohm R.A."/>
            <person name="Otillar R.P."/>
            <person name="Pangilinan J."/>
            <person name="Peng Y."/>
            <person name="Rokas A."/>
            <person name="Rosa C.A."/>
            <person name="Scheuner C."/>
            <person name="Sibirny A.A."/>
            <person name="Slot J.C."/>
            <person name="Stielow J.B."/>
            <person name="Sun H."/>
            <person name="Kurtzman C.P."/>
            <person name="Blackwell M."/>
            <person name="Grigoriev I.V."/>
            <person name="Jeffries T.W."/>
        </authorList>
    </citation>
    <scope>NUCLEOTIDE SEQUENCE [LARGE SCALE GENOMIC DNA]</scope>
    <source>
        <strain evidence="5">NRRL Y-2460</strain>
    </source>
</reference>
<dbReference type="GO" id="GO:0003700">
    <property type="term" value="F:DNA-binding transcription factor activity"/>
    <property type="evidence" value="ECO:0007669"/>
    <property type="project" value="InterPro"/>
</dbReference>
<feature type="compositionally biased region" description="Polar residues" evidence="2">
    <location>
        <begin position="977"/>
        <end position="1009"/>
    </location>
</feature>
<sequence length="1059" mass="117958">MDKDQLTNENLRLLNSGGVSSNISSSSAATAAAGLPPLRGTGATAGSTTSNPLETRGSNAAMGSMSEHSNVHEHDHEGPCCCNNYPHSVHERPVSIAGSVDFDTAELSDDESLLNDPVGNNRHLQFQNDGSLVNSLRRDRYNSGYNISFEQINAPGAAAAISIQNKMQNKNFINLSTLVAMSIPRTTEETLFIPSLLAKICNVHGFNSKAAYLTAKSIAGLKESYQEANDNSEQFEKIISFKNINFNRLTKQQSLEFFQNLNLPNQINLDLFLTHFFDNWNKVMPVLNKQSFLNKYFKFNKSREVNFQDGAMYGDEKFAETLILIITLVMLSQERSNSSSTLKREDTNNNGENIKNQTSGKNALNNSDPFNSHSDTFLNCPKIFRDNSNFEILQYYDHIIHEFIISNISSVSSLTTLQNLSLELLYCLSIGDLTTSYEIRGKLITMGQQLRLHRCPSAVLGNNGSTVSTLQQGERRILFWCIYTLDTFSALILGVPRLLKDYEIECALPFSNEDNLKEGHLKNGNQDGQNMQSVQNTGNDTDETNMVVINNNTLSLVGKVCNLALAVMRYSKILGNIVDSIFRRTNIDDINSKKKFLHEESSLIYENLLDTWRKNLPPTLIFELDSNGILKNNEYSKLSEKQLLLVFLYYYAKILIYLPIMSTDDNSTKGSSSYIIIQQSTGALLNITNILSSHQKNYYYLPLPLNLSREKARFALLSAKGTLEYTRGGALFQDSKALLQSIINELKIENGIGMLGCLSDNCIETLDSAIEAILSSPAKDNVNSNSSRRGSIKKSSKTQMGHSVSPSSAITVPASNETSSLNKQNSDIKSENTDTVPGDVFKMPHTPNNNNISNSPTSNILQRNLPNTIQSQARSSSFSQSQHQQSPVNSNNYPSLNNFVSTNSLNGVPVAQQQQQQQQQQQPQQRQQSLQQNQKNGYNNNNLFNNNQLMDFIVDGSLGLPSLLDFDFDFDFSRSNNNTSPMPQQLQHIGSGNSNFSDSTPSSYPSANNDFGKFEDDDHEMADIKPDHAEVEVAHRSGSLFSWQQQSVPQQSQQQQQQQ</sequence>
<dbReference type="Proteomes" id="UP000094236">
    <property type="component" value="Unassembled WGS sequence"/>
</dbReference>
<dbReference type="PANTHER" id="PTHR46910:SF12">
    <property type="entry name" value="REGULATORY PROTEIN CAT8"/>
    <property type="match status" value="1"/>
</dbReference>
<dbReference type="CDD" id="cd12148">
    <property type="entry name" value="fungal_TF_MHR"/>
    <property type="match status" value="1"/>
</dbReference>
<dbReference type="GO" id="GO:0008270">
    <property type="term" value="F:zinc ion binding"/>
    <property type="evidence" value="ECO:0007669"/>
    <property type="project" value="InterPro"/>
</dbReference>
<dbReference type="Pfam" id="PF04082">
    <property type="entry name" value="Fungal_trans"/>
    <property type="match status" value="1"/>
</dbReference>
<organism evidence="4 5">
    <name type="scientific">Pachysolen tannophilus NRRL Y-2460</name>
    <dbReference type="NCBI Taxonomy" id="669874"/>
    <lineage>
        <taxon>Eukaryota</taxon>
        <taxon>Fungi</taxon>
        <taxon>Dikarya</taxon>
        <taxon>Ascomycota</taxon>
        <taxon>Saccharomycotina</taxon>
        <taxon>Pichiomycetes</taxon>
        <taxon>Pachysolenaceae</taxon>
        <taxon>Pachysolen</taxon>
    </lineage>
</organism>
<feature type="compositionally biased region" description="Low complexity" evidence="2">
    <location>
        <begin position="1044"/>
        <end position="1059"/>
    </location>
</feature>
<name>A0A1E4TSH1_PACTA</name>
<feature type="compositionally biased region" description="Basic and acidic residues" evidence="2">
    <location>
        <begin position="1012"/>
        <end position="1035"/>
    </location>
</feature>
<feature type="compositionally biased region" description="Low complexity" evidence="2">
    <location>
        <begin position="33"/>
        <end position="50"/>
    </location>
</feature>
<gene>
    <name evidence="4" type="ORF">PACTADRAFT_50547</name>
</gene>
<feature type="compositionally biased region" description="Low complexity" evidence="2">
    <location>
        <begin position="870"/>
        <end position="886"/>
    </location>
</feature>
<dbReference type="PANTHER" id="PTHR46910">
    <property type="entry name" value="TRANSCRIPTION FACTOR PDR1"/>
    <property type="match status" value="1"/>
</dbReference>
<dbReference type="GO" id="GO:0006351">
    <property type="term" value="P:DNA-templated transcription"/>
    <property type="evidence" value="ECO:0007669"/>
    <property type="project" value="InterPro"/>
</dbReference>
<accession>A0A1E4TSH1</accession>
<feature type="compositionally biased region" description="Low complexity" evidence="2">
    <location>
        <begin position="846"/>
        <end position="860"/>
    </location>
</feature>
<dbReference type="AlphaFoldDB" id="A0A1E4TSH1"/>
<dbReference type="OrthoDB" id="1924787at2759"/>
<feature type="compositionally biased region" description="Polar residues" evidence="2">
    <location>
        <begin position="348"/>
        <end position="366"/>
    </location>
</feature>